<sequence>MCGCIICVSMDGNCTVLVQARCGCKAKITLIQSITASDLSKNGMGSPFLIPFPTMVAEHGSIVRYSALCRCAY</sequence>
<protein>
    <submittedName>
        <fullName evidence="1">(Perigord truffle) hypothetical protein</fullName>
    </submittedName>
</protein>
<dbReference type="KEGG" id="tml:GSTUM_00003259001"/>
<organism evidence="1 2">
    <name type="scientific">Tuber melanosporum (strain Mel28)</name>
    <name type="common">Perigord black truffle</name>
    <dbReference type="NCBI Taxonomy" id="656061"/>
    <lineage>
        <taxon>Eukaryota</taxon>
        <taxon>Fungi</taxon>
        <taxon>Dikarya</taxon>
        <taxon>Ascomycota</taxon>
        <taxon>Pezizomycotina</taxon>
        <taxon>Pezizomycetes</taxon>
        <taxon>Pezizales</taxon>
        <taxon>Tuberaceae</taxon>
        <taxon>Tuber</taxon>
    </lineage>
</organism>
<proteinExistence type="predicted"/>
<gene>
    <name evidence="1" type="ORF">GSTUM_00003259001</name>
</gene>
<dbReference type="RefSeq" id="XP_002836938.1">
    <property type="nucleotide sequence ID" value="XM_002836892.1"/>
</dbReference>
<dbReference type="AlphaFoldDB" id="D5G9D6"/>
<keyword evidence="2" id="KW-1185">Reference proteome</keyword>
<dbReference type="GeneID" id="9182880"/>
<dbReference type="HOGENOM" id="CLU_2706592_0_0_1"/>
<evidence type="ECO:0000313" key="2">
    <source>
        <dbReference type="Proteomes" id="UP000006911"/>
    </source>
</evidence>
<dbReference type="EMBL" id="FN430059">
    <property type="protein sequence ID" value="CAZ81129.1"/>
    <property type="molecule type" value="Genomic_DNA"/>
</dbReference>
<reference evidence="1 2" key="1">
    <citation type="journal article" date="2010" name="Nature">
        <title>Perigord black truffle genome uncovers evolutionary origins and mechanisms of symbiosis.</title>
        <authorList>
            <person name="Martin F."/>
            <person name="Kohler A."/>
            <person name="Murat C."/>
            <person name="Balestrini R."/>
            <person name="Coutinho P.M."/>
            <person name="Jaillon O."/>
            <person name="Montanini B."/>
            <person name="Morin E."/>
            <person name="Noel B."/>
            <person name="Percudani R."/>
            <person name="Porcel B."/>
            <person name="Rubini A."/>
            <person name="Amicucci A."/>
            <person name="Amselem J."/>
            <person name="Anthouard V."/>
            <person name="Arcioni S."/>
            <person name="Artiguenave F."/>
            <person name="Aury J.M."/>
            <person name="Ballario P."/>
            <person name="Bolchi A."/>
            <person name="Brenna A."/>
            <person name="Brun A."/>
            <person name="Buee M."/>
            <person name="Cantarel B."/>
            <person name="Chevalier G."/>
            <person name="Couloux A."/>
            <person name="Da Silva C."/>
            <person name="Denoeud F."/>
            <person name="Duplessis S."/>
            <person name="Ghignone S."/>
            <person name="Hilselberger B."/>
            <person name="Iotti M."/>
            <person name="Marcais B."/>
            <person name="Mello A."/>
            <person name="Miranda M."/>
            <person name="Pacioni G."/>
            <person name="Quesneville H."/>
            <person name="Riccioni C."/>
            <person name="Ruotolo R."/>
            <person name="Splivallo R."/>
            <person name="Stocchi V."/>
            <person name="Tisserant E."/>
            <person name="Viscomi A.R."/>
            <person name="Zambonelli A."/>
            <person name="Zampieri E."/>
            <person name="Henrissat B."/>
            <person name="Lebrun M.H."/>
            <person name="Paolocci F."/>
            <person name="Bonfante P."/>
            <person name="Ottonello S."/>
            <person name="Wincker P."/>
        </authorList>
    </citation>
    <scope>NUCLEOTIDE SEQUENCE [LARGE SCALE GENOMIC DNA]</scope>
    <source>
        <strain evidence="1 2">Mel28</strain>
    </source>
</reference>
<accession>D5G9D6</accession>
<dbReference type="Proteomes" id="UP000006911">
    <property type="component" value="Unassembled WGS sequence"/>
</dbReference>
<evidence type="ECO:0000313" key="1">
    <source>
        <dbReference type="EMBL" id="CAZ81129.1"/>
    </source>
</evidence>
<dbReference type="InParanoid" id="D5G9D6"/>
<name>D5G9D6_TUBMM</name>